<gene>
    <name evidence="1" type="ORF">P5658_18550</name>
</gene>
<accession>A0AC61YWT0</accession>
<name>A0AC61YWT0_BACIU</name>
<protein>
    <submittedName>
        <fullName evidence="1">Uncharacterized protein</fullName>
    </submittedName>
</protein>
<proteinExistence type="predicted"/>
<sequence>MENNKKAFYLGLANLVAFIIFLYIHYTTYSVRSVPEFMDQLSKDSSFFVTPLLAFLLAFGLTCFTIYYFFKQGIRALQYGELRDCIISFGIVLIGAILIPTILNLFLGKFLGIIGGILLFAALGYILFSSSNSYSRQR</sequence>
<dbReference type="Proteomes" id="UP001217185">
    <property type="component" value="Chromosome"/>
</dbReference>
<evidence type="ECO:0000313" key="2">
    <source>
        <dbReference type="Proteomes" id="UP001217185"/>
    </source>
</evidence>
<evidence type="ECO:0000313" key="1">
    <source>
        <dbReference type="EMBL" id="WGE07100.1"/>
    </source>
</evidence>
<organism evidence="1 2">
    <name type="scientific">Bacillus subtilis</name>
    <dbReference type="NCBI Taxonomy" id="1423"/>
    <lineage>
        <taxon>Bacteria</taxon>
        <taxon>Bacillati</taxon>
        <taxon>Bacillota</taxon>
        <taxon>Bacilli</taxon>
        <taxon>Bacillales</taxon>
        <taxon>Bacillaceae</taxon>
        <taxon>Bacillus</taxon>
    </lineage>
</organism>
<reference evidence="1" key="1">
    <citation type="submission" date="2025-02" db="EMBL/GenBank/DDBJ databases">
        <title>Complete genome sequences of 52 Bacillus and Priestia strains isolated from West-African fermentations and 26 reference strains from the DSMZ collection.</title>
        <authorList>
            <person name="Wiedenbein E.S."/>
            <person name="Canoy T.S."/>
            <person name="Hui Y."/>
            <person name="Parkouda C."/>
            <person name="Dawende C."/>
            <person name="Ametefe E."/>
            <person name="Jespersen L."/>
            <person name="Nielsen D.S."/>
        </authorList>
    </citation>
    <scope>NUCLEOTIDE SEQUENCE</scope>
    <source>
        <strain evidence="1">PRO122</strain>
    </source>
</reference>
<dbReference type="EMBL" id="CP121756">
    <property type="protein sequence ID" value="WGE07100.1"/>
    <property type="molecule type" value="Genomic_DNA"/>
</dbReference>